<dbReference type="InterPro" id="IPR018035">
    <property type="entry name" value="Flagellar_FliH/T3SS_HrpE"/>
</dbReference>
<keyword evidence="3" id="KW-0966">Cell projection</keyword>
<name>A0A517QMN7_9PLAN</name>
<accession>A0A517QMN7</accession>
<keyword evidence="3" id="KW-0969">Cilium</keyword>
<dbReference type="OrthoDB" id="215614at2"/>
<dbReference type="Proteomes" id="UP000315724">
    <property type="component" value="Chromosome"/>
</dbReference>
<protein>
    <submittedName>
        <fullName evidence="3">Flagellar assembly protein H</fullName>
    </submittedName>
</protein>
<keyword evidence="4" id="KW-1185">Reference proteome</keyword>
<dbReference type="EMBL" id="CP036267">
    <property type="protein sequence ID" value="QDT32817.1"/>
    <property type="molecule type" value="Genomic_DNA"/>
</dbReference>
<feature type="domain" description="Flagellar assembly protein FliH/Type III secretion system HrpE" evidence="2">
    <location>
        <begin position="88"/>
        <end position="204"/>
    </location>
</feature>
<reference evidence="3 4" key="1">
    <citation type="submission" date="2019-02" db="EMBL/GenBank/DDBJ databases">
        <title>Deep-cultivation of Planctomycetes and their phenomic and genomic characterization uncovers novel biology.</title>
        <authorList>
            <person name="Wiegand S."/>
            <person name="Jogler M."/>
            <person name="Boedeker C."/>
            <person name="Pinto D."/>
            <person name="Vollmers J."/>
            <person name="Rivas-Marin E."/>
            <person name="Kohn T."/>
            <person name="Peeters S.H."/>
            <person name="Heuer A."/>
            <person name="Rast P."/>
            <person name="Oberbeckmann S."/>
            <person name="Bunk B."/>
            <person name="Jeske O."/>
            <person name="Meyerdierks A."/>
            <person name="Storesund J.E."/>
            <person name="Kallscheuer N."/>
            <person name="Luecker S."/>
            <person name="Lage O.M."/>
            <person name="Pohl T."/>
            <person name="Merkel B.J."/>
            <person name="Hornburger P."/>
            <person name="Mueller R.-W."/>
            <person name="Bruemmer F."/>
            <person name="Labrenz M."/>
            <person name="Spormann A.M."/>
            <person name="Op den Camp H."/>
            <person name="Overmann J."/>
            <person name="Amann R."/>
            <person name="Jetten M.S.M."/>
            <person name="Mascher T."/>
            <person name="Medema M.H."/>
            <person name="Devos D.P."/>
            <person name="Kaster A.-K."/>
            <person name="Ovreas L."/>
            <person name="Rohde M."/>
            <person name="Galperin M.Y."/>
            <person name="Jogler C."/>
        </authorList>
    </citation>
    <scope>NUCLEOTIDE SEQUENCE [LARGE SCALE GENOMIC DNA]</scope>
    <source>
        <strain evidence="3 4">Mal48</strain>
    </source>
</reference>
<sequence length="242" mass="28130">MTLPQRHQERIRWTQRPTEIRIRQNARKTLRRASVKPYAPESPASPEVALRAEVESPAKPTVLQQDEREQLELKQCRQLLEAFVEQVYAYSQTREQTLSEMQQVAIELAVAAASHLVFEAIEANQFGIEELVDSAVKQFEQDDPITVQLNPADYELLMSRMKDLEFDQLATNITFQTNSSFERGSCEVQSFKKQTLRSNISQRLANIRKHWLEELDDSQIERRKAENADATLRRFPDRRETA</sequence>
<gene>
    <name evidence="3" type="ORF">Mal48_20640</name>
</gene>
<keyword evidence="3" id="KW-0282">Flagellum</keyword>
<dbReference type="AlphaFoldDB" id="A0A517QMN7"/>
<dbReference type="Pfam" id="PF02108">
    <property type="entry name" value="FliH"/>
    <property type="match status" value="1"/>
</dbReference>
<evidence type="ECO:0000256" key="1">
    <source>
        <dbReference type="SAM" id="MobiDB-lite"/>
    </source>
</evidence>
<dbReference type="KEGG" id="tpol:Mal48_20640"/>
<proteinExistence type="predicted"/>
<organism evidence="3 4">
    <name type="scientific">Thalassoglobus polymorphus</name>
    <dbReference type="NCBI Taxonomy" id="2527994"/>
    <lineage>
        <taxon>Bacteria</taxon>
        <taxon>Pseudomonadati</taxon>
        <taxon>Planctomycetota</taxon>
        <taxon>Planctomycetia</taxon>
        <taxon>Planctomycetales</taxon>
        <taxon>Planctomycetaceae</taxon>
        <taxon>Thalassoglobus</taxon>
    </lineage>
</organism>
<evidence type="ECO:0000313" key="4">
    <source>
        <dbReference type="Proteomes" id="UP000315724"/>
    </source>
</evidence>
<evidence type="ECO:0000313" key="3">
    <source>
        <dbReference type="EMBL" id="QDT32817.1"/>
    </source>
</evidence>
<feature type="compositionally biased region" description="Basic residues" evidence="1">
    <location>
        <begin position="24"/>
        <end position="34"/>
    </location>
</feature>
<feature type="region of interest" description="Disordered" evidence="1">
    <location>
        <begin position="24"/>
        <end position="49"/>
    </location>
</feature>
<evidence type="ECO:0000259" key="2">
    <source>
        <dbReference type="Pfam" id="PF02108"/>
    </source>
</evidence>
<dbReference type="RefSeq" id="WP_145198368.1">
    <property type="nucleotide sequence ID" value="NZ_CP036267.1"/>
</dbReference>